<protein>
    <submittedName>
        <fullName evidence="2">Preprotein translocase subunit SecA</fullName>
    </submittedName>
</protein>
<evidence type="ECO:0000313" key="4">
    <source>
        <dbReference type="Proteomes" id="UP000645612"/>
    </source>
</evidence>
<gene>
    <name evidence="1" type="ORF">JAO13_10145</name>
    <name evidence="2" type="ORF">NCTC10661_03476</name>
</gene>
<evidence type="ECO:0000313" key="3">
    <source>
        <dbReference type="Proteomes" id="UP000250416"/>
    </source>
</evidence>
<evidence type="ECO:0000313" key="2">
    <source>
        <dbReference type="EMBL" id="SPV20113.1"/>
    </source>
</evidence>
<accession>A0A106QL52</accession>
<dbReference type="EMBL" id="JAEDXG010000007">
    <property type="protein sequence ID" value="MBH9696798.1"/>
    <property type="molecule type" value="Genomic_DNA"/>
</dbReference>
<dbReference type="OrthoDB" id="9029993at2"/>
<dbReference type="Proteomes" id="UP000645612">
    <property type="component" value="Unassembled WGS sequence"/>
</dbReference>
<name>A0A106QL52_BURCE</name>
<dbReference type="Proteomes" id="UP000250416">
    <property type="component" value="Unassembled WGS sequence"/>
</dbReference>
<dbReference type="EMBL" id="UARD01000017">
    <property type="protein sequence ID" value="SPV20113.1"/>
    <property type="molecule type" value="Genomic_DNA"/>
</dbReference>
<comment type="caution">
    <text evidence="1">The sequence shown here is derived from an EMBL/GenBank/DDBJ whole genome shotgun (WGS) entry which is preliminary data.</text>
</comment>
<reference evidence="2 3" key="1">
    <citation type="submission" date="2018-06" db="EMBL/GenBank/DDBJ databases">
        <authorList>
            <consortium name="Pathogen Informatics"/>
            <person name="Doyle S."/>
        </authorList>
    </citation>
    <scope>NUCLEOTIDE SEQUENCE [LARGE SCALE GENOMIC DNA]</scope>
    <source>
        <strain evidence="2 3">NCTC10661</strain>
    </source>
</reference>
<dbReference type="AlphaFoldDB" id="A0A106QL52"/>
<proteinExistence type="predicted"/>
<dbReference type="RefSeq" id="WP_021164227.1">
    <property type="nucleotide sequence ID" value="NZ_CADDZZ010000012.1"/>
</dbReference>
<evidence type="ECO:0000313" key="1">
    <source>
        <dbReference type="EMBL" id="MBH9696798.1"/>
    </source>
</evidence>
<sequence>MLTAHEFAVLFLVHHAPEQIQIDRDDVVALVEQQLIVMQRDDASGERRPVLTAGGLSVLKCVQRHDGVATDVTDLSDMNDA</sequence>
<organism evidence="1 4">
    <name type="scientific">Burkholderia cepacia</name>
    <name type="common">Pseudomonas cepacia</name>
    <dbReference type="NCBI Taxonomy" id="292"/>
    <lineage>
        <taxon>Bacteria</taxon>
        <taxon>Pseudomonadati</taxon>
        <taxon>Pseudomonadota</taxon>
        <taxon>Betaproteobacteria</taxon>
        <taxon>Burkholderiales</taxon>
        <taxon>Burkholderiaceae</taxon>
        <taxon>Burkholderia</taxon>
        <taxon>Burkholderia cepacia complex</taxon>
    </lineage>
</organism>
<reference evidence="1" key="2">
    <citation type="submission" date="2020-12" db="EMBL/GenBank/DDBJ databases">
        <title>Burkholderia cepacia complex in Mexico.</title>
        <authorList>
            <person name="Estrada P."/>
        </authorList>
    </citation>
    <scope>NUCLEOTIDE SEQUENCE</scope>
    <source>
        <strain evidence="1">871</strain>
    </source>
</reference>